<proteinExistence type="predicted"/>
<sequence length="267" mass="30494">MSNPSRPRGRPPLTQRQSTTRSSTANGRTSTATPRLGQRTTSTAYAVEENSDSPAWKSAIESFENVVTKTLKELQASIKKLDVDLGNAIEFQSQRIDDVEDKMAAIETECAQFRDKISALEKDLATKDADINKMERMSRRNNLRVVGIPTSPNEDCEELLRTKVFSLFKEVPEFVVERCHRDGRGSGNRPPHILVRFLSYRSKTFFMRNRRAALEGQSFFIVDDLTKSDLHEKKKWTPQVTELFQRGIKLRFSGGKWREASGKPYEF</sequence>
<dbReference type="Gene3D" id="3.30.70.1820">
    <property type="entry name" value="L1 transposable element, RRM domain"/>
    <property type="match status" value="1"/>
</dbReference>
<reference evidence="3" key="1">
    <citation type="submission" date="2021-10" db="EMBL/GenBank/DDBJ databases">
        <title>Tropical sea cucumber genome reveals ecological adaptation and Cuvierian tubules defense mechanism.</title>
        <authorList>
            <person name="Chen T."/>
        </authorList>
    </citation>
    <scope>NUCLEOTIDE SEQUENCE</scope>
    <source>
        <strain evidence="3">Nanhai2018</strain>
        <tissue evidence="3">Muscle</tissue>
    </source>
</reference>
<dbReference type="AlphaFoldDB" id="A0A9Q0YM73"/>
<comment type="caution">
    <text evidence="3">The sequence shown here is derived from an EMBL/GenBank/DDBJ whole genome shotgun (WGS) entry which is preliminary data.</text>
</comment>
<protein>
    <submittedName>
        <fullName evidence="3">LINE-1 retrotransposable element ORF1 protein</fullName>
    </submittedName>
</protein>
<accession>A0A9Q0YM73</accession>
<feature type="coiled-coil region" evidence="1">
    <location>
        <begin position="89"/>
        <end position="137"/>
    </location>
</feature>
<feature type="compositionally biased region" description="Low complexity" evidence="2">
    <location>
        <begin position="14"/>
        <end position="24"/>
    </location>
</feature>
<evidence type="ECO:0000256" key="1">
    <source>
        <dbReference type="SAM" id="Coils"/>
    </source>
</evidence>
<feature type="compositionally biased region" description="Polar residues" evidence="2">
    <location>
        <begin position="25"/>
        <end position="43"/>
    </location>
</feature>
<dbReference type="InterPro" id="IPR004244">
    <property type="entry name" value="Transposase_22"/>
</dbReference>
<name>A0A9Q0YM73_HOLLE</name>
<evidence type="ECO:0000313" key="3">
    <source>
        <dbReference type="EMBL" id="KAJ8025075.1"/>
    </source>
</evidence>
<keyword evidence="4" id="KW-1185">Reference proteome</keyword>
<dbReference type="Proteomes" id="UP001152320">
    <property type="component" value="Chromosome 18"/>
</dbReference>
<dbReference type="PANTHER" id="PTHR11505">
    <property type="entry name" value="L1 TRANSPOSABLE ELEMENT-RELATED"/>
    <property type="match status" value="1"/>
</dbReference>
<dbReference type="OrthoDB" id="10066957at2759"/>
<evidence type="ECO:0000256" key="2">
    <source>
        <dbReference type="SAM" id="MobiDB-lite"/>
    </source>
</evidence>
<dbReference type="EMBL" id="JAIZAY010000018">
    <property type="protein sequence ID" value="KAJ8025075.1"/>
    <property type="molecule type" value="Genomic_DNA"/>
</dbReference>
<gene>
    <name evidence="3" type="ORF">HOLleu_35179</name>
</gene>
<organism evidence="3 4">
    <name type="scientific">Holothuria leucospilota</name>
    <name type="common">Black long sea cucumber</name>
    <name type="synonym">Mertensiothuria leucospilota</name>
    <dbReference type="NCBI Taxonomy" id="206669"/>
    <lineage>
        <taxon>Eukaryota</taxon>
        <taxon>Metazoa</taxon>
        <taxon>Echinodermata</taxon>
        <taxon>Eleutherozoa</taxon>
        <taxon>Echinozoa</taxon>
        <taxon>Holothuroidea</taxon>
        <taxon>Aspidochirotacea</taxon>
        <taxon>Aspidochirotida</taxon>
        <taxon>Holothuriidae</taxon>
        <taxon>Holothuria</taxon>
    </lineage>
</organism>
<keyword evidence="1" id="KW-0175">Coiled coil</keyword>
<feature type="region of interest" description="Disordered" evidence="2">
    <location>
        <begin position="1"/>
        <end position="43"/>
    </location>
</feature>
<evidence type="ECO:0000313" key="4">
    <source>
        <dbReference type="Proteomes" id="UP001152320"/>
    </source>
</evidence>